<feature type="domain" description="Glycosyltransferase 2-like" evidence="4">
    <location>
        <begin position="26"/>
        <end position="170"/>
    </location>
</feature>
<dbReference type="InterPro" id="IPR029044">
    <property type="entry name" value="Nucleotide-diphossugar_trans"/>
</dbReference>
<keyword evidence="1" id="KW-0328">Glycosyltransferase</keyword>
<evidence type="ECO:0000256" key="1">
    <source>
        <dbReference type="ARBA" id="ARBA00022676"/>
    </source>
</evidence>
<evidence type="ECO:0000256" key="3">
    <source>
        <dbReference type="SAM" id="Phobius"/>
    </source>
</evidence>
<name>A0A6J7DQI3_9ZZZZ</name>
<evidence type="ECO:0000259" key="4">
    <source>
        <dbReference type="Pfam" id="PF13632"/>
    </source>
</evidence>
<keyword evidence="3" id="KW-0812">Transmembrane</keyword>
<accession>A0A6J7DQI3</accession>
<protein>
    <submittedName>
        <fullName evidence="5">Unannotated protein</fullName>
    </submittedName>
</protein>
<proteinExistence type="predicted"/>
<feature type="transmembrane region" description="Helical" evidence="3">
    <location>
        <begin position="121"/>
        <end position="144"/>
    </location>
</feature>
<gene>
    <name evidence="5" type="ORF">UFOPK3444_00734</name>
</gene>
<dbReference type="AlphaFoldDB" id="A0A6J7DQI3"/>
<evidence type="ECO:0000313" key="5">
    <source>
        <dbReference type="EMBL" id="CAB4871185.1"/>
    </source>
</evidence>
<dbReference type="PANTHER" id="PTHR43630">
    <property type="entry name" value="POLY-BETA-1,6-N-ACETYL-D-GLUCOSAMINE SYNTHASE"/>
    <property type="match status" value="1"/>
</dbReference>
<reference evidence="5" key="1">
    <citation type="submission" date="2020-05" db="EMBL/GenBank/DDBJ databases">
        <authorList>
            <person name="Chiriac C."/>
            <person name="Salcher M."/>
            <person name="Ghai R."/>
            <person name="Kavagutti S V."/>
        </authorList>
    </citation>
    <scope>NUCLEOTIDE SEQUENCE</scope>
</reference>
<dbReference type="InterPro" id="IPR001173">
    <property type="entry name" value="Glyco_trans_2-like"/>
</dbReference>
<sequence>MKVGAVQERWHPDAEEHLAALASGVRAAVLHGAFSVYQTDSVREAGGWPDMIGEDITLTWALLAEGRTVTFEATAVAFTAVPTQFRRFVRQRSRWARGMIEGLGAYGWPLLKKHNIASHGIAINCLFPWVDLCYTFAFLPGLVLACFGNFAIVGPLTVAVLPLNILLSWLMYRLQRGVYEEMRLKVRENRWGFVGYLLLYQPIMSPIAVSGYAQKLLRRPRRW</sequence>
<feature type="transmembrane region" description="Helical" evidence="3">
    <location>
        <begin position="193"/>
        <end position="213"/>
    </location>
</feature>
<dbReference type="GO" id="GO:0016757">
    <property type="term" value="F:glycosyltransferase activity"/>
    <property type="evidence" value="ECO:0007669"/>
    <property type="project" value="UniProtKB-KW"/>
</dbReference>
<feature type="transmembrane region" description="Helical" evidence="3">
    <location>
        <begin position="150"/>
        <end position="172"/>
    </location>
</feature>
<keyword evidence="2" id="KW-0808">Transferase</keyword>
<dbReference type="PANTHER" id="PTHR43630:SF1">
    <property type="entry name" value="POLY-BETA-1,6-N-ACETYL-D-GLUCOSAMINE SYNTHASE"/>
    <property type="match status" value="1"/>
</dbReference>
<dbReference type="EMBL" id="CAFBLU010000009">
    <property type="protein sequence ID" value="CAB4871185.1"/>
    <property type="molecule type" value="Genomic_DNA"/>
</dbReference>
<keyword evidence="3" id="KW-0472">Membrane</keyword>
<keyword evidence="3" id="KW-1133">Transmembrane helix</keyword>
<organism evidence="5">
    <name type="scientific">freshwater metagenome</name>
    <dbReference type="NCBI Taxonomy" id="449393"/>
    <lineage>
        <taxon>unclassified sequences</taxon>
        <taxon>metagenomes</taxon>
        <taxon>ecological metagenomes</taxon>
    </lineage>
</organism>
<dbReference type="Pfam" id="PF13632">
    <property type="entry name" value="Glyco_trans_2_3"/>
    <property type="match status" value="1"/>
</dbReference>
<evidence type="ECO:0000256" key="2">
    <source>
        <dbReference type="ARBA" id="ARBA00022679"/>
    </source>
</evidence>
<dbReference type="SUPFAM" id="SSF53448">
    <property type="entry name" value="Nucleotide-diphospho-sugar transferases"/>
    <property type="match status" value="1"/>
</dbReference>